<dbReference type="PANTHER" id="PTHR21666">
    <property type="entry name" value="PEPTIDASE-RELATED"/>
    <property type="match status" value="1"/>
</dbReference>
<reference evidence="7 8" key="1">
    <citation type="submission" date="2018-05" db="EMBL/GenBank/DDBJ databases">
        <title>Complete genome sequencing of three human clinical isolates of Staphylococcus caprae reveals virulence factors similar to those of S. epidermidis and S. capitis.</title>
        <authorList>
            <person name="Watanabe S."/>
            <person name="Cui L."/>
        </authorList>
    </citation>
    <scope>NUCLEOTIDE SEQUENCE [LARGE SCALE GENOMIC DNA]</scope>
    <source>
        <strain evidence="7 8">JMUB590</strain>
    </source>
</reference>
<proteinExistence type="inferred from homology"/>
<evidence type="ECO:0000313" key="8">
    <source>
        <dbReference type="Proteomes" id="UP000274772"/>
    </source>
</evidence>
<comment type="similarity">
    <text evidence="3">Belongs to the peptidase M23B family.</text>
</comment>
<dbReference type="InterPro" id="IPR011055">
    <property type="entry name" value="Dup_hybrid_motif"/>
</dbReference>
<dbReference type="CDD" id="cd12797">
    <property type="entry name" value="M23_peptidase"/>
    <property type="match status" value="1"/>
</dbReference>
<sequence>MNLNRLINLIENKKHNEIYKLFSKSMKKSVSKRMLKETLNLYMKFAKKHKLYVDIGNASSGEKIWLDEYQNYGVFVLIEDDVIHSLILKPLYYFKDKWTQLTYNLPIKDEWLVYWGGDNELFNYHYNYETQRYAYDLVKLVNGKTMFDGGQFCANYYSFGADVVAPIYGEVVRVVNHVNDNTPGNTNENEPFGNYVMIKHDRNEYSVLAHLKRNSITVREGDIIYSQEVVGQCGNSGNSSEPHLHFQVINAPDLEKGQSLKIKFENATQPIKGEILKN</sequence>
<evidence type="ECO:0000256" key="2">
    <source>
        <dbReference type="ARBA" id="ARBA00001947"/>
    </source>
</evidence>
<dbReference type="InterPro" id="IPR050570">
    <property type="entry name" value="Cell_wall_metabolism_enzyme"/>
</dbReference>
<keyword evidence="5" id="KW-0378">Hydrolase</keyword>
<evidence type="ECO:0000256" key="3">
    <source>
        <dbReference type="ARBA" id="ARBA00006646"/>
    </source>
</evidence>
<feature type="domain" description="M23ase beta-sheet core" evidence="6">
    <location>
        <begin position="160"/>
        <end position="250"/>
    </location>
</feature>
<evidence type="ECO:0000256" key="4">
    <source>
        <dbReference type="ARBA" id="ARBA00012322"/>
    </source>
</evidence>
<dbReference type="PANTHER" id="PTHR21666:SF270">
    <property type="entry name" value="MUREIN HYDROLASE ACTIVATOR ENVC"/>
    <property type="match status" value="1"/>
</dbReference>
<comment type="catalytic activity">
    <reaction evidence="1">
        <text>Hydrolysis of the -Gly-|-Gly- bond in the pentaglycine inter-peptide link joining staphylococcal cell wall peptidoglycans.</text>
        <dbReference type="EC" id="3.4.24.75"/>
    </reaction>
</comment>
<gene>
    <name evidence="7" type="ORF">JMUB590_0278</name>
</gene>
<dbReference type="SUPFAM" id="SSF51261">
    <property type="entry name" value="Duplicated hybrid motif"/>
    <property type="match status" value="1"/>
</dbReference>
<evidence type="ECO:0000256" key="1">
    <source>
        <dbReference type="ARBA" id="ARBA00001667"/>
    </source>
</evidence>
<dbReference type="Gene3D" id="2.70.70.10">
    <property type="entry name" value="Glucose Permease (Domain IIA)"/>
    <property type="match status" value="1"/>
</dbReference>
<keyword evidence="8" id="KW-1185">Reference proteome</keyword>
<evidence type="ECO:0000256" key="5">
    <source>
        <dbReference type="ARBA" id="ARBA00023049"/>
    </source>
</evidence>
<keyword evidence="5" id="KW-0645">Protease</keyword>
<name>A0ABM7FQQ3_9STAP</name>
<accession>A0ABM7FQQ3</accession>
<protein>
    <recommendedName>
        <fullName evidence="4">lysostaphin</fullName>
        <ecNumber evidence="4">3.4.24.75</ecNumber>
    </recommendedName>
</protein>
<dbReference type="Proteomes" id="UP000274772">
    <property type="component" value="Chromosome"/>
</dbReference>
<dbReference type="GeneID" id="58050053"/>
<organism evidence="7 8">
    <name type="scientific">Staphylococcus caprae</name>
    <dbReference type="NCBI Taxonomy" id="29380"/>
    <lineage>
        <taxon>Bacteria</taxon>
        <taxon>Bacillati</taxon>
        <taxon>Bacillota</taxon>
        <taxon>Bacilli</taxon>
        <taxon>Bacillales</taxon>
        <taxon>Staphylococcaceae</taxon>
        <taxon>Staphylococcus</taxon>
    </lineage>
</organism>
<evidence type="ECO:0000313" key="7">
    <source>
        <dbReference type="EMBL" id="BBD91388.1"/>
    </source>
</evidence>
<evidence type="ECO:0000259" key="6">
    <source>
        <dbReference type="Pfam" id="PF01551"/>
    </source>
</evidence>
<dbReference type="EMBL" id="AP018586">
    <property type="protein sequence ID" value="BBD91388.1"/>
    <property type="molecule type" value="Genomic_DNA"/>
</dbReference>
<dbReference type="RefSeq" id="WP_037541730.1">
    <property type="nucleotide sequence ID" value="NZ_AP018585.1"/>
</dbReference>
<keyword evidence="5" id="KW-0482">Metalloprotease</keyword>
<dbReference type="Pfam" id="PF01551">
    <property type="entry name" value="Peptidase_M23"/>
    <property type="match status" value="1"/>
</dbReference>
<dbReference type="EC" id="3.4.24.75" evidence="4"/>
<dbReference type="InterPro" id="IPR016047">
    <property type="entry name" value="M23ase_b-sheet_dom"/>
</dbReference>
<comment type="cofactor">
    <cofactor evidence="2">
        <name>Zn(2+)</name>
        <dbReference type="ChEBI" id="CHEBI:29105"/>
    </cofactor>
</comment>